<accession>A0A7X5PB29</accession>
<dbReference type="InterPro" id="IPR001647">
    <property type="entry name" value="HTH_TetR"/>
</dbReference>
<feature type="DNA-binding region" description="H-T-H motif" evidence="2">
    <location>
        <begin position="29"/>
        <end position="48"/>
    </location>
</feature>
<evidence type="ECO:0000313" key="4">
    <source>
        <dbReference type="EMBL" id="AKC62005.1"/>
    </source>
</evidence>
<dbReference type="EMBL" id="PDLH01000007">
    <property type="protein sequence ID" value="PHH00792.1"/>
    <property type="molecule type" value="Genomic_DNA"/>
</dbReference>
<dbReference type="PANTHER" id="PTHR43479:SF11">
    <property type="entry name" value="ACREF_ENVCD OPERON REPRESSOR-RELATED"/>
    <property type="match status" value="1"/>
</dbReference>
<reference evidence="4" key="1">
    <citation type="submission" date="2014-08" db="EMBL/GenBank/DDBJ databases">
        <authorList>
            <person name="Kubiak A."/>
            <person name="Poehlein A."/>
            <person name="Daniel R."/>
            <person name="Minton N.P."/>
        </authorList>
    </citation>
    <scope>NUCLEOTIDE SEQUENCE</scope>
    <source>
        <strain evidence="4">NCIMB 10696</strain>
    </source>
</reference>
<dbReference type="InterPro" id="IPR050624">
    <property type="entry name" value="HTH-type_Tx_Regulator"/>
</dbReference>
<dbReference type="Proteomes" id="UP000223854">
    <property type="component" value="Unassembled WGS sequence"/>
</dbReference>
<dbReference type="Proteomes" id="UP000033052">
    <property type="component" value="Chromosome"/>
</dbReference>
<evidence type="ECO:0000313" key="6">
    <source>
        <dbReference type="EMBL" id="PHH00792.1"/>
    </source>
</evidence>
<reference evidence="5 9" key="4">
    <citation type="submission" date="2019-04" db="EMBL/GenBank/DDBJ databases">
        <title>Genome sequencing of Clostridium botulinum Groups I-IV and Clostridium butyricum.</title>
        <authorList>
            <person name="Brunt J."/>
            <person name="Van Vliet A.H.M."/>
            <person name="Stringer S.C."/>
            <person name="Carter A.T."/>
            <person name="Peck M.W."/>
        </authorList>
    </citation>
    <scope>NUCLEOTIDE SEQUENCE [LARGE SCALE GENOMIC DNA]</scope>
    <source>
        <strain evidence="5 9">IFR 18/108</strain>
    </source>
</reference>
<dbReference type="GeneID" id="92938009"/>
<keyword evidence="1 2" id="KW-0238">DNA-binding</keyword>
<dbReference type="Proteomes" id="UP000486601">
    <property type="component" value="Unassembled WGS sequence"/>
</dbReference>
<dbReference type="PANTHER" id="PTHR43479">
    <property type="entry name" value="ACREF/ENVCD OPERON REPRESSOR-RELATED"/>
    <property type="match status" value="1"/>
</dbReference>
<reference evidence="4 7" key="2">
    <citation type="journal article" date="2015" name="PLoS ONE">
        <title>A universal mariner transposon system for forward genetic studies in the genus clostridium.</title>
        <authorList>
            <person name="Zhang Y."/>
            <person name="Grosse-Honebrink A."/>
            <person name="Minton N.P."/>
        </authorList>
    </citation>
    <scope>NUCLEOTIDE SEQUENCE [LARGE SCALE GENOMIC DNA]</scope>
    <source>
        <strain evidence="4 7">NCIMB 10696</strain>
    </source>
</reference>
<dbReference type="Pfam" id="PF00440">
    <property type="entry name" value="TetR_N"/>
    <property type="match status" value="1"/>
</dbReference>
<dbReference type="PROSITE" id="PS50977">
    <property type="entry name" value="HTH_TETR_2"/>
    <property type="match status" value="1"/>
</dbReference>
<dbReference type="RefSeq" id="WP_033059104.1">
    <property type="nucleotide sequence ID" value="NZ_CBCRVC010000051.1"/>
</dbReference>
<dbReference type="EMBL" id="SXCS01000008">
    <property type="protein sequence ID" value="NFR62513.1"/>
    <property type="molecule type" value="Genomic_DNA"/>
</dbReference>
<dbReference type="AlphaFoldDB" id="A0A7X5PB29"/>
<dbReference type="KEGG" id="cld:CLSPO_c12850"/>
<dbReference type="SUPFAM" id="SSF46689">
    <property type="entry name" value="Homeodomain-like"/>
    <property type="match status" value="1"/>
</dbReference>
<evidence type="ECO:0000313" key="5">
    <source>
        <dbReference type="EMBL" id="NFR62513.1"/>
    </source>
</evidence>
<protein>
    <submittedName>
        <fullName evidence="5">Helix-turn-helix transcriptional regulator</fullName>
    </submittedName>
    <submittedName>
        <fullName evidence="6">TetR/AcrR family transcriptional regulator</fullName>
    </submittedName>
    <submittedName>
        <fullName evidence="4">Transcriptional regulator, TetR family protein</fullName>
    </submittedName>
</protein>
<evidence type="ECO:0000313" key="7">
    <source>
        <dbReference type="Proteomes" id="UP000033052"/>
    </source>
</evidence>
<gene>
    <name evidence="4" type="ORF">CLSPO_c12850</name>
    <name evidence="6" type="ORF">CRX47_13390</name>
    <name evidence="5" type="ORF">FDF70_13725</name>
</gene>
<evidence type="ECO:0000256" key="2">
    <source>
        <dbReference type="PROSITE-ProRule" id="PRU00335"/>
    </source>
</evidence>
<dbReference type="PRINTS" id="PR00455">
    <property type="entry name" value="HTHTETR"/>
</dbReference>
<evidence type="ECO:0000313" key="9">
    <source>
        <dbReference type="Proteomes" id="UP000486601"/>
    </source>
</evidence>
<sequence>MPKIIKDIEEKISNASIRLFGEYGYEAVDMKLIAKESGVAVGTLYNYYSRKSELFLEVFVKSWEKTLLKLKEERDKDISKEKKINKYLEILYDDIEMRKGIGNQIIKIDFNIKNSREREQFVYFKEKIIGEIQGIFNEQISTDAIEKKYDVSLRLIETIFSVIRVMIENHKEDRRDNLDFLNIIFLSFMK</sequence>
<reference evidence="6 8" key="3">
    <citation type="submission" date="2017-09" db="EMBL/GenBank/DDBJ databases">
        <title>FDA dAtabase for Regulatory Grade micrObial Sequences (FDA-ARGOS): Supporting development and validation of Infectious Disease Dx tests.</title>
        <authorList>
            <person name="Kerrigan L."/>
            <person name="Long C."/>
            <person name="Tallon L.J."/>
            <person name="Sadzewicz L."/>
            <person name="Ott S."/>
            <person name="Zhao X."/>
            <person name="Nagaraj S."/>
            <person name="Vavikolanu K."/>
            <person name="Aluvathingal J."/>
            <person name="Nadendla S."/>
            <person name="Sichtig H."/>
        </authorList>
    </citation>
    <scope>NUCLEOTIDE SEQUENCE [LARGE SCALE GENOMIC DNA]</scope>
    <source>
        <strain evidence="6 8">FDAARGOS_423</strain>
    </source>
</reference>
<evidence type="ECO:0000259" key="3">
    <source>
        <dbReference type="PROSITE" id="PS50977"/>
    </source>
</evidence>
<evidence type="ECO:0000313" key="8">
    <source>
        <dbReference type="Proteomes" id="UP000223854"/>
    </source>
</evidence>
<proteinExistence type="predicted"/>
<dbReference type="GO" id="GO:0003677">
    <property type="term" value="F:DNA binding"/>
    <property type="evidence" value="ECO:0007669"/>
    <property type="project" value="UniProtKB-UniRule"/>
</dbReference>
<dbReference type="Gene3D" id="1.10.357.10">
    <property type="entry name" value="Tetracycline Repressor, domain 2"/>
    <property type="match status" value="1"/>
</dbReference>
<organism evidence="5 9">
    <name type="scientific">Clostridium sporogenes</name>
    <dbReference type="NCBI Taxonomy" id="1509"/>
    <lineage>
        <taxon>Bacteria</taxon>
        <taxon>Bacillati</taxon>
        <taxon>Bacillota</taxon>
        <taxon>Clostridia</taxon>
        <taxon>Eubacteriales</taxon>
        <taxon>Clostridiaceae</taxon>
        <taxon>Clostridium</taxon>
    </lineage>
</organism>
<name>A0A7X5PB29_CLOSG</name>
<feature type="domain" description="HTH tetR-type" evidence="3">
    <location>
        <begin position="6"/>
        <end position="66"/>
    </location>
</feature>
<keyword evidence="8" id="KW-1185">Reference proteome</keyword>
<dbReference type="InterPro" id="IPR009057">
    <property type="entry name" value="Homeodomain-like_sf"/>
</dbReference>
<evidence type="ECO:0000256" key="1">
    <source>
        <dbReference type="ARBA" id="ARBA00023125"/>
    </source>
</evidence>
<dbReference type="EMBL" id="CP009225">
    <property type="protein sequence ID" value="AKC62005.1"/>
    <property type="molecule type" value="Genomic_DNA"/>
</dbReference>